<reference evidence="2 3" key="1">
    <citation type="journal article" date="2012" name="Science">
        <title>The Paleozoic origin of enzymatic lignin decomposition reconstructed from 31 fungal genomes.</title>
        <authorList>
            <person name="Floudas D."/>
            <person name="Binder M."/>
            <person name="Riley R."/>
            <person name="Barry K."/>
            <person name="Blanchette R.A."/>
            <person name="Henrissat B."/>
            <person name="Martinez A.T."/>
            <person name="Otillar R."/>
            <person name="Spatafora J.W."/>
            <person name="Yadav J.S."/>
            <person name="Aerts A."/>
            <person name="Benoit I."/>
            <person name="Boyd A."/>
            <person name="Carlson A."/>
            <person name="Copeland A."/>
            <person name="Coutinho P.M."/>
            <person name="de Vries R.P."/>
            <person name="Ferreira P."/>
            <person name="Findley K."/>
            <person name="Foster B."/>
            <person name="Gaskell J."/>
            <person name="Glotzer D."/>
            <person name="Gorecki P."/>
            <person name="Heitman J."/>
            <person name="Hesse C."/>
            <person name="Hori C."/>
            <person name="Igarashi K."/>
            <person name="Jurgens J.A."/>
            <person name="Kallen N."/>
            <person name="Kersten P."/>
            <person name="Kohler A."/>
            <person name="Kuees U."/>
            <person name="Kumar T.K.A."/>
            <person name="Kuo A."/>
            <person name="LaButti K."/>
            <person name="Larrondo L.F."/>
            <person name="Lindquist E."/>
            <person name="Ling A."/>
            <person name="Lombard V."/>
            <person name="Lucas S."/>
            <person name="Lundell T."/>
            <person name="Martin R."/>
            <person name="McLaughlin D.J."/>
            <person name="Morgenstern I."/>
            <person name="Morin E."/>
            <person name="Murat C."/>
            <person name="Nagy L.G."/>
            <person name="Nolan M."/>
            <person name="Ohm R.A."/>
            <person name="Patyshakuliyeva A."/>
            <person name="Rokas A."/>
            <person name="Ruiz-Duenas F.J."/>
            <person name="Sabat G."/>
            <person name="Salamov A."/>
            <person name="Samejima M."/>
            <person name="Schmutz J."/>
            <person name="Slot J.C."/>
            <person name="St John F."/>
            <person name="Stenlid J."/>
            <person name="Sun H."/>
            <person name="Sun S."/>
            <person name="Syed K."/>
            <person name="Tsang A."/>
            <person name="Wiebenga A."/>
            <person name="Young D."/>
            <person name="Pisabarro A."/>
            <person name="Eastwood D.C."/>
            <person name="Martin F."/>
            <person name="Cullen D."/>
            <person name="Grigoriev I.V."/>
            <person name="Hibbett D.S."/>
        </authorList>
    </citation>
    <scope>NUCLEOTIDE SEQUENCE [LARGE SCALE GENOMIC DNA]</scope>
    <source>
        <strain evidence="2 3">MD-104</strain>
    </source>
</reference>
<dbReference type="EMBL" id="KB468135">
    <property type="protein sequence ID" value="PCH42808.1"/>
    <property type="molecule type" value="Genomic_DNA"/>
</dbReference>
<feature type="transmembrane region" description="Helical" evidence="1">
    <location>
        <begin position="27"/>
        <end position="45"/>
    </location>
</feature>
<dbReference type="Proteomes" id="UP000218811">
    <property type="component" value="Unassembled WGS sequence"/>
</dbReference>
<name>A0A2H3JY65_WOLCO</name>
<dbReference type="AlphaFoldDB" id="A0A2H3JY65"/>
<evidence type="ECO:0000256" key="1">
    <source>
        <dbReference type="SAM" id="Phobius"/>
    </source>
</evidence>
<organism evidence="2 3">
    <name type="scientific">Wolfiporia cocos (strain MD-104)</name>
    <name type="common">Brown rot fungus</name>
    <dbReference type="NCBI Taxonomy" id="742152"/>
    <lineage>
        <taxon>Eukaryota</taxon>
        <taxon>Fungi</taxon>
        <taxon>Dikarya</taxon>
        <taxon>Basidiomycota</taxon>
        <taxon>Agaricomycotina</taxon>
        <taxon>Agaricomycetes</taxon>
        <taxon>Polyporales</taxon>
        <taxon>Phaeolaceae</taxon>
        <taxon>Wolfiporia</taxon>
    </lineage>
</organism>
<feature type="transmembrane region" description="Helical" evidence="1">
    <location>
        <begin position="65"/>
        <end position="88"/>
    </location>
</feature>
<keyword evidence="1" id="KW-0472">Membrane</keyword>
<accession>A0A2H3JY65</accession>
<sequence>MGRVGFGSTGCSLQNGIPVPVPVRNCIAVKLHAILCSLWFASAIVTTKMWDSLRENCTSETSRPLTALVILAWLCCSTSLLLLFVNGLQFMGMTDARMNDQTVPF</sequence>
<keyword evidence="1" id="KW-1133">Transmembrane helix</keyword>
<gene>
    <name evidence="2" type="ORF">WOLCODRAFT_25568</name>
</gene>
<proteinExistence type="predicted"/>
<evidence type="ECO:0000313" key="3">
    <source>
        <dbReference type="Proteomes" id="UP000218811"/>
    </source>
</evidence>
<keyword evidence="1" id="KW-0812">Transmembrane</keyword>
<keyword evidence="3" id="KW-1185">Reference proteome</keyword>
<protein>
    <submittedName>
        <fullName evidence="2">Uncharacterized protein</fullName>
    </submittedName>
</protein>
<evidence type="ECO:0000313" key="2">
    <source>
        <dbReference type="EMBL" id="PCH42808.1"/>
    </source>
</evidence>